<evidence type="ECO:0000256" key="8">
    <source>
        <dbReference type="SAM" id="MobiDB-lite"/>
    </source>
</evidence>
<evidence type="ECO:0000313" key="12">
    <source>
        <dbReference type="EMBL" id="SSX18778.1"/>
    </source>
</evidence>
<feature type="compositionally biased region" description="Basic and acidic residues" evidence="8">
    <location>
        <begin position="554"/>
        <end position="564"/>
    </location>
</feature>
<evidence type="ECO:0000256" key="6">
    <source>
        <dbReference type="PROSITE-ProRule" id="PRU00192"/>
    </source>
</evidence>
<dbReference type="Pfam" id="PF14604">
    <property type="entry name" value="SH3_9"/>
    <property type="match status" value="1"/>
</dbReference>
<feature type="compositionally biased region" description="Polar residues" evidence="8">
    <location>
        <begin position="454"/>
        <end position="463"/>
    </location>
</feature>
<keyword evidence="4" id="KW-0597">Phosphoprotein</keyword>
<dbReference type="EMBL" id="UFQS01000043">
    <property type="protein sequence ID" value="SSW98392.1"/>
    <property type="molecule type" value="Genomic_DNA"/>
</dbReference>
<dbReference type="InterPro" id="IPR027267">
    <property type="entry name" value="AH/BAR_dom_sf"/>
</dbReference>
<dbReference type="AlphaFoldDB" id="A0A336LYN4"/>
<sequence>MINMKKFYSVKNNNNNSNPSSNNIKSNFSASSNNLFDKITRRYSGISTKLLRKSPGRKGHRDVVSGSYNMKGNQSDDLKPEIGLPILISKIDRTDLDDLKKGPHSPSSLSTDDSENDVFVDATCSLHSFSDIHFSFLPDETSSPNSSFDTTSYNLVFTPQNTLHEGPRIAKNKSKSAQNLHRTELKVFLKRPPSLEVIEDFDETCYDLPKKRALNQETTQLNSFETHQSDSSTGVSEPPIVPIAEEKLTYSIQEQLNELPSSQNNDLSCSLNNTSDNLKEISQCQSFRHQSLKSNCSNVTSNSYNDADFDFKSASLQSLNGKNIFMSFDELNEITQQINESEDFNQEIDYEYVEHRDNLKPSERRITLLRNKETNRFINFNEKKDKIAKKWTGVKHWICEERVKFKDVVHRHAALQRVGATHRAESVETNGTADDEESSLHSERRTEIAESSPERQLSSVNGRSSEERQCTVDGSLPGSRKTSLNKSSTHNDSLEGQNGFEELRRYWTGVKHWISEERVKFKDVVHRHAALQRVGATHRAESVETNGTADDEESSLHSERRTEIAESSPERQLSSVNGRSSEERQCTVDGSLPGSRKTSLNKSSTHNDSLEGQNGFEELRRYVKQGGDFGKDLAAILQERIEAEQNYAKSLSKMACKLNKACRDIPGTIADAWRSVSTEMENRSEVHRQFSASLADEIVKPLKTILDNQHKSRKAIETNVDKAVRVLTEWRSAEIKGKKNSHAAARENERLQDQMLDARIQRSPSIALLPHNGASNKPHNAEKETGKEKDCVKLDNKRKKAEEAMKKADVEYYTLCIRAERARVDWEIAVLRGSSMLQSLESQRLGNMKEYAKLYHKFSCDMNPLMDQIVQRIEPQINNCNVQKDLAVLKNIRRAAEGPSEQLLPDFYSEHTTLAMNRERRKQSLVKLLQLIRQDLERERKSRSGLKGFSQTVNNPDNQNITDKLYHIRSMLTYLEGARYKLQSALMELDHRPRGSHPLAQHIQITRDRTGLQQSILKVPLWLRNDENENNDQSMSYEDFDQSCTDAANESPKPETVVIECENERLVEKINAKNKAIKDQNGKFDEHKCESSPTFDRGVADGNSNQPDSDFDEFSSDDEGRSDAGKIDDEPLKPVEPLVIIGKCKALYSYTPKLYDELELFPGDILEIYAKQDDGWWMGGLRNNVGIFPATYVEEIS</sequence>
<dbReference type="Gene3D" id="6.10.140.470">
    <property type="match status" value="1"/>
</dbReference>
<gene>
    <name evidence="12" type="primary">CSON010696</name>
</gene>
<dbReference type="EMBL" id="UFQT01000043">
    <property type="protein sequence ID" value="SSX18778.1"/>
    <property type="molecule type" value="Genomic_DNA"/>
</dbReference>
<protein>
    <submittedName>
        <fullName evidence="12">CSON010696 protein</fullName>
    </submittedName>
</protein>
<dbReference type="SUPFAM" id="SSF50044">
    <property type="entry name" value="SH3-domain"/>
    <property type="match status" value="1"/>
</dbReference>
<evidence type="ECO:0000256" key="3">
    <source>
        <dbReference type="ARBA" id="ARBA00022490"/>
    </source>
</evidence>
<dbReference type="SMART" id="SM00055">
    <property type="entry name" value="FCH"/>
    <property type="match status" value="1"/>
</dbReference>
<dbReference type="SUPFAM" id="SSF103657">
    <property type="entry name" value="BAR/IMD domain-like"/>
    <property type="match status" value="1"/>
</dbReference>
<dbReference type="OMA" id="TMNHLRV"/>
<accession>A0A336LYN4</accession>
<keyword evidence="7" id="KW-0175">Coiled coil</keyword>
<evidence type="ECO:0000256" key="5">
    <source>
        <dbReference type="ARBA" id="ARBA00023212"/>
    </source>
</evidence>
<evidence type="ECO:0000256" key="7">
    <source>
        <dbReference type="PROSITE-ProRule" id="PRU01077"/>
    </source>
</evidence>
<evidence type="ECO:0000313" key="11">
    <source>
        <dbReference type="EMBL" id="SSW98392.1"/>
    </source>
</evidence>
<feature type="compositionally biased region" description="Basic and acidic residues" evidence="8">
    <location>
        <begin position="438"/>
        <end position="448"/>
    </location>
</feature>
<dbReference type="PROSITE" id="PS51741">
    <property type="entry name" value="F_BAR"/>
    <property type="match status" value="1"/>
</dbReference>
<keyword evidence="5" id="KW-0206">Cytoskeleton</keyword>
<evidence type="ECO:0000256" key="4">
    <source>
        <dbReference type="ARBA" id="ARBA00022553"/>
    </source>
</evidence>
<feature type="domain" description="SH3" evidence="9">
    <location>
        <begin position="1139"/>
        <end position="1197"/>
    </location>
</feature>
<feature type="region of interest" description="Disordered" evidence="8">
    <location>
        <begin position="52"/>
        <end position="76"/>
    </location>
</feature>
<feature type="compositionally biased region" description="Basic and acidic residues" evidence="8">
    <location>
        <begin position="1118"/>
        <end position="1130"/>
    </location>
</feature>
<dbReference type="GO" id="GO:0005737">
    <property type="term" value="C:cytoplasm"/>
    <property type="evidence" value="ECO:0007669"/>
    <property type="project" value="TreeGrafter"/>
</dbReference>
<comment type="subcellular location">
    <subcellularLocation>
        <location evidence="1">Cytoplasm</location>
        <location evidence="1">Cytoskeleton</location>
    </subcellularLocation>
</comment>
<dbReference type="Gene3D" id="1.20.1270.60">
    <property type="entry name" value="Arfaptin homology (AH) domain/BAR domain"/>
    <property type="match status" value="1"/>
</dbReference>
<feature type="region of interest" description="Disordered" evidence="8">
    <location>
        <begin position="418"/>
        <end position="496"/>
    </location>
</feature>
<dbReference type="PROSITE" id="PS50002">
    <property type="entry name" value="SH3"/>
    <property type="match status" value="1"/>
</dbReference>
<organism evidence="12">
    <name type="scientific">Culicoides sonorensis</name>
    <name type="common">Biting midge</name>
    <dbReference type="NCBI Taxonomy" id="179676"/>
    <lineage>
        <taxon>Eukaryota</taxon>
        <taxon>Metazoa</taxon>
        <taxon>Ecdysozoa</taxon>
        <taxon>Arthropoda</taxon>
        <taxon>Hexapoda</taxon>
        <taxon>Insecta</taxon>
        <taxon>Pterygota</taxon>
        <taxon>Neoptera</taxon>
        <taxon>Endopterygota</taxon>
        <taxon>Diptera</taxon>
        <taxon>Nematocera</taxon>
        <taxon>Chironomoidea</taxon>
        <taxon>Ceratopogonidae</taxon>
        <taxon>Ceratopogoninae</taxon>
        <taxon>Culicoides</taxon>
        <taxon>Monoculicoides</taxon>
    </lineage>
</organism>
<dbReference type="Gene3D" id="2.30.30.40">
    <property type="entry name" value="SH3 Domains"/>
    <property type="match status" value="1"/>
</dbReference>
<feature type="compositionally biased region" description="Polar residues" evidence="8">
    <location>
        <begin position="570"/>
        <end position="579"/>
    </location>
</feature>
<evidence type="ECO:0000259" key="9">
    <source>
        <dbReference type="PROSITE" id="PS50002"/>
    </source>
</evidence>
<dbReference type="SMART" id="SM00326">
    <property type="entry name" value="SH3"/>
    <property type="match status" value="1"/>
</dbReference>
<evidence type="ECO:0000256" key="1">
    <source>
        <dbReference type="ARBA" id="ARBA00004245"/>
    </source>
</evidence>
<dbReference type="Pfam" id="PF00611">
    <property type="entry name" value="FCH"/>
    <property type="match status" value="1"/>
</dbReference>
<feature type="region of interest" description="Disordered" evidence="8">
    <location>
        <begin position="534"/>
        <end position="613"/>
    </location>
</feature>
<dbReference type="VEuPathDB" id="VectorBase:CSON010696"/>
<feature type="compositionally biased region" description="Polar residues" evidence="8">
    <location>
        <begin position="596"/>
        <end position="612"/>
    </location>
</feature>
<name>A0A336LYN4_CULSO</name>
<feature type="domain" description="F-BAR" evidence="10">
    <location>
        <begin position="602"/>
        <end position="885"/>
    </location>
</feature>
<dbReference type="GO" id="GO:0005886">
    <property type="term" value="C:plasma membrane"/>
    <property type="evidence" value="ECO:0007669"/>
    <property type="project" value="TreeGrafter"/>
</dbReference>
<feature type="region of interest" description="Disordered" evidence="8">
    <location>
        <begin position="1083"/>
        <end position="1130"/>
    </location>
</feature>
<reference evidence="12" key="2">
    <citation type="submission" date="2018-07" db="EMBL/GenBank/DDBJ databases">
        <authorList>
            <person name="Quirk P.G."/>
            <person name="Krulwich T.A."/>
        </authorList>
    </citation>
    <scope>NUCLEOTIDE SEQUENCE</scope>
</reference>
<keyword evidence="3" id="KW-0963">Cytoplasm</keyword>
<dbReference type="InterPro" id="IPR035656">
    <property type="entry name" value="Nostrin_SH3"/>
</dbReference>
<dbReference type="CDD" id="cd11823">
    <property type="entry name" value="SH3_Nostrin"/>
    <property type="match status" value="1"/>
</dbReference>
<dbReference type="InterPro" id="IPR001060">
    <property type="entry name" value="FCH_dom"/>
</dbReference>
<reference evidence="11" key="1">
    <citation type="submission" date="2018-04" db="EMBL/GenBank/DDBJ databases">
        <authorList>
            <person name="Go L.Y."/>
            <person name="Mitchell J.A."/>
        </authorList>
    </citation>
    <scope>NUCLEOTIDE SEQUENCE</scope>
    <source>
        <tissue evidence="11">Whole organism</tissue>
    </source>
</reference>
<proteinExistence type="predicted"/>
<feature type="compositionally biased region" description="Polar residues" evidence="8">
    <location>
        <begin position="480"/>
        <end position="496"/>
    </location>
</feature>
<dbReference type="PANTHER" id="PTHR23065:SF7">
    <property type="entry name" value="NOSTRIN, ISOFORM H"/>
    <property type="match status" value="1"/>
</dbReference>
<dbReference type="InterPro" id="IPR036028">
    <property type="entry name" value="SH3-like_dom_sf"/>
</dbReference>
<evidence type="ECO:0000259" key="10">
    <source>
        <dbReference type="PROSITE" id="PS51741"/>
    </source>
</evidence>
<feature type="region of interest" description="Disordered" evidence="8">
    <location>
        <begin position="768"/>
        <end position="787"/>
    </location>
</feature>
<evidence type="ECO:0000256" key="2">
    <source>
        <dbReference type="ARBA" id="ARBA00022443"/>
    </source>
</evidence>
<dbReference type="InterPro" id="IPR031160">
    <property type="entry name" value="F_BAR_dom"/>
</dbReference>
<dbReference type="PANTHER" id="PTHR23065">
    <property type="entry name" value="PROLINE-SERINE-THREONINE PHOSPHATASE INTERACTING PROTEIN 1"/>
    <property type="match status" value="1"/>
</dbReference>
<dbReference type="CDD" id="cd07658">
    <property type="entry name" value="F-BAR_NOSTRIN"/>
    <property type="match status" value="1"/>
</dbReference>
<dbReference type="InterPro" id="IPR001452">
    <property type="entry name" value="SH3_domain"/>
</dbReference>
<keyword evidence="2 6" id="KW-0728">SH3 domain</keyword>
<dbReference type="GO" id="GO:0043226">
    <property type="term" value="C:organelle"/>
    <property type="evidence" value="ECO:0007669"/>
    <property type="project" value="UniProtKB-ARBA"/>
</dbReference>